<dbReference type="InterPro" id="IPR036322">
    <property type="entry name" value="WD40_repeat_dom_sf"/>
</dbReference>
<dbReference type="PROSITE" id="PS50082">
    <property type="entry name" value="WD_REPEATS_2"/>
    <property type="match status" value="1"/>
</dbReference>
<dbReference type="OrthoDB" id="756370at2759"/>
<protein>
    <recommendedName>
        <fullName evidence="6">WD repeat-containing protein 54 beta-propeller domain-containing protein</fullName>
    </recommendedName>
</protein>
<dbReference type="AlphaFoldDB" id="A0A1X7VDY3"/>
<dbReference type="GO" id="GO:0005730">
    <property type="term" value="C:nucleolus"/>
    <property type="evidence" value="ECO:0007669"/>
    <property type="project" value="TreeGrafter"/>
</dbReference>
<proteinExistence type="predicted"/>
<name>A0A1X7VDY3_AMPQE</name>
<keyword evidence="3" id="KW-0677">Repeat</keyword>
<dbReference type="InterPro" id="IPR049546">
    <property type="entry name" value="WDR54_beta_prop"/>
</dbReference>
<evidence type="ECO:0000256" key="4">
    <source>
        <dbReference type="ARBA" id="ARBA00023242"/>
    </source>
</evidence>
<dbReference type="PANTHER" id="PTHR19848">
    <property type="entry name" value="WD40 REPEAT PROTEIN"/>
    <property type="match status" value="1"/>
</dbReference>
<dbReference type="SUPFAM" id="SSF50978">
    <property type="entry name" value="WD40 repeat-like"/>
    <property type="match status" value="1"/>
</dbReference>
<dbReference type="InterPro" id="IPR015943">
    <property type="entry name" value="WD40/YVTN_repeat-like_dom_sf"/>
</dbReference>
<comment type="subcellular location">
    <subcellularLocation>
        <location evidence="1">Nucleus</location>
    </subcellularLocation>
</comment>
<dbReference type="InterPro" id="IPR001680">
    <property type="entry name" value="WD40_rpt"/>
</dbReference>
<dbReference type="GO" id="GO:0000027">
    <property type="term" value="P:ribosomal large subunit assembly"/>
    <property type="evidence" value="ECO:0007669"/>
    <property type="project" value="TreeGrafter"/>
</dbReference>
<organism evidence="7">
    <name type="scientific">Amphimedon queenslandica</name>
    <name type="common">Sponge</name>
    <dbReference type="NCBI Taxonomy" id="400682"/>
    <lineage>
        <taxon>Eukaryota</taxon>
        <taxon>Metazoa</taxon>
        <taxon>Porifera</taxon>
        <taxon>Demospongiae</taxon>
        <taxon>Heteroscleromorpha</taxon>
        <taxon>Haplosclerida</taxon>
        <taxon>Niphatidae</taxon>
        <taxon>Amphimedon</taxon>
    </lineage>
</organism>
<feature type="domain" description="WD repeat-containing protein 54 beta-propeller" evidence="6">
    <location>
        <begin position="17"/>
        <end position="318"/>
    </location>
</feature>
<accession>A0A1X7VDY3</accession>
<keyword evidence="2 5" id="KW-0853">WD repeat</keyword>
<evidence type="ECO:0000256" key="2">
    <source>
        <dbReference type="ARBA" id="ARBA00022574"/>
    </source>
</evidence>
<evidence type="ECO:0000256" key="5">
    <source>
        <dbReference type="PROSITE-ProRule" id="PRU00221"/>
    </source>
</evidence>
<dbReference type="Pfam" id="PF21031">
    <property type="entry name" value="WDR54"/>
    <property type="match status" value="1"/>
</dbReference>
<dbReference type="EnsemblMetazoa" id="Aqu2.1.38193_001">
    <property type="protein sequence ID" value="Aqu2.1.38193_001"/>
    <property type="gene ID" value="Aqu2.1.38193"/>
</dbReference>
<dbReference type="eggNOG" id="ENOG502QRUZ">
    <property type="taxonomic scope" value="Eukaryota"/>
</dbReference>
<dbReference type="PANTHER" id="PTHR19848:SF0">
    <property type="entry name" value="NOTCHLESS PROTEIN HOMOLOG 1"/>
    <property type="match status" value="1"/>
</dbReference>
<evidence type="ECO:0000256" key="1">
    <source>
        <dbReference type="ARBA" id="ARBA00004123"/>
    </source>
</evidence>
<evidence type="ECO:0000259" key="6">
    <source>
        <dbReference type="Pfam" id="PF21031"/>
    </source>
</evidence>
<reference evidence="7" key="1">
    <citation type="submission" date="2017-05" db="UniProtKB">
        <authorList>
            <consortium name="EnsemblMetazoa"/>
        </authorList>
    </citation>
    <scope>IDENTIFICATION</scope>
</reference>
<sequence>MAARSLSYSLLPKRIEGLKRSASLLPNNIAIQRDTNREPVGYAVAHRSELVIVRWGQDGSCKQSIVEPFVRSDEIDSLTFITGMKWCLLEGVDPVLVVTSFAGFVVLNFDATSRLFQYRLTHKDTLGVSSCARGISCYSNNIFVGTSEGYILVFTVTLNEGVEFRQQLGEEGEPPVSCIGTCDDGRVATGNENGDIVIWKDTCRLKTQERIATFNGESRGCCTSISWWRDLVAAGFANGQVSIYSPDRGQRLIDVNAHSKWINGIDIAPKTGLILSYSEDSTFSVWKLSGNSKQPKISLVYNCLVENTLLTGGVFYDGATSF</sequence>
<feature type="repeat" description="WD" evidence="5">
    <location>
        <begin position="255"/>
        <end position="296"/>
    </location>
</feature>
<dbReference type="PROSITE" id="PS50294">
    <property type="entry name" value="WD_REPEATS_REGION"/>
    <property type="match status" value="1"/>
</dbReference>
<evidence type="ECO:0000313" key="7">
    <source>
        <dbReference type="EnsemblMetazoa" id="Aqu2.1.38193_001"/>
    </source>
</evidence>
<evidence type="ECO:0000256" key="3">
    <source>
        <dbReference type="ARBA" id="ARBA00022737"/>
    </source>
</evidence>
<keyword evidence="4" id="KW-0539">Nucleus</keyword>
<dbReference type="SMART" id="SM00320">
    <property type="entry name" value="WD40"/>
    <property type="match status" value="3"/>
</dbReference>
<dbReference type="Gene3D" id="2.130.10.10">
    <property type="entry name" value="YVTN repeat-like/Quinoprotein amine dehydrogenase"/>
    <property type="match status" value="1"/>
</dbReference>
<dbReference type="InParanoid" id="A0A1X7VDY3"/>